<dbReference type="Proteomes" id="UP000288024">
    <property type="component" value="Unassembled WGS sequence"/>
</dbReference>
<keyword evidence="1" id="KW-0812">Transmembrane</keyword>
<dbReference type="RefSeq" id="WP_127737843.1">
    <property type="nucleotide sequence ID" value="NZ_JARMUY010000031.1"/>
</dbReference>
<dbReference type="EMBL" id="RZTZ01000002">
    <property type="protein sequence ID" value="RVT65625.1"/>
    <property type="molecule type" value="Genomic_DNA"/>
</dbReference>
<sequence>MIHKRENEGDKLDSHFIFTQFLFYGILFAALFFSWKIGKYFLKTKGIVIAAIASILSSICFLVICGAIWYQAVPDLFSKGVILFIYIGLLAAGNGVVIRYLLYKRSK</sequence>
<keyword evidence="1" id="KW-0472">Membrane</keyword>
<feature type="transmembrane region" description="Helical" evidence="1">
    <location>
        <begin position="47"/>
        <end position="69"/>
    </location>
</feature>
<reference evidence="2 3" key="1">
    <citation type="submission" date="2019-01" db="EMBL/GenBank/DDBJ databases">
        <title>Bacillus sp. M5HDSG1-1, whole genome shotgun sequence.</title>
        <authorList>
            <person name="Tuo L."/>
        </authorList>
    </citation>
    <scope>NUCLEOTIDE SEQUENCE [LARGE SCALE GENOMIC DNA]</scope>
    <source>
        <strain evidence="2 3">M5HDSG1-1</strain>
    </source>
</reference>
<accession>A0A437KEY2</accession>
<dbReference type="AlphaFoldDB" id="A0A437KEY2"/>
<evidence type="ECO:0000313" key="2">
    <source>
        <dbReference type="EMBL" id="RVT65625.1"/>
    </source>
</evidence>
<protein>
    <submittedName>
        <fullName evidence="2">Uncharacterized protein</fullName>
    </submittedName>
</protein>
<name>A0A437KEY2_9BACI</name>
<keyword evidence="1" id="KW-1133">Transmembrane helix</keyword>
<feature type="transmembrane region" description="Helical" evidence="1">
    <location>
        <begin position="81"/>
        <end position="102"/>
    </location>
</feature>
<organism evidence="2 3">
    <name type="scientific">Niallia taxi</name>
    <dbReference type="NCBI Taxonomy" id="2499688"/>
    <lineage>
        <taxon>Bacteria</taxon>
        <taxon>Bacillati</taxon>
        <taxon>Bacillota</taxon>
        <taxon>Bacilli</taxon>
        <taxon>Bacillales</taxon>
        <taxon>Bacillaceae</taxon>
        <taxon>Niallia</taxon>
    </lineage>
</organism>
<evidence type="ECO:0000256" key="1">
    <source>
        <dbReference type="SAM" id="Phobius"/>
    </source>
</evidence>
<comment type="caution">
    <text evidence="2">The sequence shown here is derived from an EMBL/GenBank/DDBJ whole genome shotgun (WGS) entry which is preliminary data.</text>
</comment>
<proteinExistence type="predicted"/>
<evidence type="ECO:0000313" key="3">
    <source>
        <dbReference type="Proteomes" id="UP000288024"/>
    </source>
</evidence>
<gene>
    <name evidence="2" type="ORF">EM808_09060</name>
</gene>
<feature type="transmembrane region" description="Helical" evidence="1">
    <location>
        <begin position="15"/>
        <end position="35"/>
    </location>
</feature>
<keyword evidence="3" id="KW-1185">Reference proteome</keyword>